<sequence>MAKSIRSANKNNDTKKENKFIFKDIDIESENIEDLKGIGNGLYQDAKLAMESRGNLRTDIKEMTVRYLGYQNQIILRLNAQRLAHLHTIQMLKAKEEKEMNKETQEESKKQLEDIMKEIKAHKEISEQTRKEVKELKEMTENAEKRREQESYADIAAKPKITKKFNQTHVLLVSSEDKTDTSDQGDFIIINDKLVTPRGEVLMSGDTIDLKSSGRLFGGSIFDARE</sequence>
<accession>A0A8J9V1E6</accession>
<protein>
    <submittedName>
        <fullName evidence="2">Uncharacterized protein</fullName>
    </submittedName>
</protein>
<organism evidence="2 3">
    <name type="scientific">Brenthis ino</name>
    <name type="common">lesser marbled fritillary</name>
    <dbReference type="NCBI Taxonomy" id="405034"/>
    <lineage>
        <taxon>Eukaryota</taxon>
        <taxon>Metazoa</taxon>
        <taxon>Ecdysozoa</taxon>
        <taxon>Arthropoda</taxon>
        <taxon>Hexapoda</taxon>
        <taxon>Insecta</taxon>
        <taxon>Pterygota</taxon>
        <taxon>Neoptera</taxon>
        <taxon>Endopterygota</taxon>
        <taxon>Lepidoptera</taxon>
        <taxon>Glossata</taxon>
        <taxon>Ditrysia</taxon>
        <taxon>Papilionoidea</taxon>
        <taxon>Nymphalidae</taxon>
        <taxon>Heliconiinae</taxon>
        <taxon>Argynnini</taxon>
        <taxon>Brenthis</taxon>
    </lineage>
</organism>
<evidence type="ECO:0000256" key="1">
    <source>
        <dbReference type="SAM" id="Coils"/>
    </source>
</evidence>
<proteinExistence type="predicted"/>
<name>A0A8J9V1E6_9NEOP</name>
<dbReference type="Proteomes" id="UP000838878">
    <property type="component" value="Chromosome 12"/>
</dbReference>
<keyword evidence="3" id="KW-1185">Reference proteome</keyword>
<feature type="coiled-coil region" evidence="1">
    <location>
        <begin position="93"/>
        <end position="153"/>
    </location>
</feature>
<dbReference type="EMBL" id="OV170232">
    <property type="protein sequence ID" value="CAH0718250.1"/>
    <property type="molecule type" value="Genomic_DNA"/>
</dbReference>
<evidence type="ECO:0000313" key="2">
    <source>
        <dbReference type="EMBL" id="CAH0718250.1"/>
    </source>
</evidence>
<feature type="non-terminal residue" evidence="2">
    <location>
        <position position="226"/>
    </location>
</feature>
<dbReference type="AlphaFoldDB" id="A0A8J9V1E6"/>
<reference evidence="2" key="1">
    <citation type="submission" date="2021-12" db="EMBL/GenBank/DDBJ databases">
        <authorList>
            <person name="Martin H S."/>
        </authorList>
    </citation>
    <scope>NUCLEOTIDE SEQUENCE</scope>
</reference>
<gene>
    <name evidence="2" type="ORF">BINO364_LOCUS4767</name>
</gene>
<evidence type="ECO:0000313" key="3">
    <source>
        <dbReference type="Proteomes" id="UP000838878"/>
    </source>
</evidence>
<keyword evidence="1" id="KW-0175">Coiled coil</keyword>